<evidence type="ECO:0000313" key="8">
    <source>
        <dbReference type="Proteomes" id="UP000281738"/>
    </source>
</evidence>
<keyword evidence="2 5" id="KW-0812">Transmembrane</keyword>
<dbReference type="OrthoDB" id="9787732at2"/>
<evidence type="ECO:0000256" key="5">
    <source>
        <dbReference type="SAM" id="Phobius"/>
    </source>
</evidence>
<keyword evidence="3 5" id="KW-1133">Transmembrane helix</keyword>
<evidence type="ECO:0000256" key="1">
    <source>
        <dbReference type="ARBA" id="ARBA00004141"/>
    </source>
</evidence>
<dbReference type="PANTHER" id="PTHR38480">
    <property type="entry name" value="SLR0254 PROTEIN"/>
    <property type="match status" value="1"/>
</dbReference>
<accession>A0A3N2CQ45</accession>
<dbReference type="Pfam" id="PF06271">
    <property type="entry name" value="RDD"/>
    <property type="match status" value="1"/>
</dbReference>
<dbReference type="InterPro" id="IPR010432">
    <property type="entry name" value="RDD"/>
</dbReference>
<feature type="transmembrane region" description="Helical" evidence="5">
    <location>
        <begin position="131"/>
        <end position="151"/>
    </location>
</feature>
<proteinExistence type="predicted"/>
<dbReference type="AlphaFoldDB" id="A0A3N2CQ45"/>
<evidence type="ECO:0000256" key="4">
    <source>
        <dbReference type="ARBA" id="ARBA00023136"/>
    </source>
</evidence>
<comment type="subcellular location">
    <subcellularLocation>
        <location evidence="1">Membrane</location>
        <topology evidence="1">Multi-pass membrane protein</topology>
    </subcellularLocation>
</comment>
<evidence type="ECO:0000256" key="2">
    <source>
        <dbReference type="ARBA" id="ARBA00022692"/>
    </source>
</evidence>
<keyword evidence="4 5" id="KW-0472">Membrane</keyword>
<evidence type="ECO:0000313" key="7">
    <source>
        <dbReference type="EMBL" id="ROR89609.1"/>
    </source>
</evidence>
<dbReference type="Proteomes" id="UP000281738">
    <property type="component" value="Unassembled WGS sequence"/>
</dbReference>
<sequence>MSGTTPAWGSEDADARDGAWGAGDLLVTGEAVALDLPAASLGVRVLSGLVDLVAQGVLLVLGLVLVAIAAPDDALAAAGSVVVTATTLVLGPAAVETLTSGRSLGKLVLGLRTVRDDAGPPSFHHCFVRHLVSVVEVWVMAGVPALVSALLSRRGKRLGDLVAGTYVVRDRFALRLPWPVTMPPPLAAWAARADIAPLPDALALTVHRLLGRGEGLDPRAHERLLLHTAAEVARHVAPAPPQGTPPGAFLAAVSAERRARDERRLRGEVAQRQRLARRP</sequence>
<gene>
    <name evidence="7" type="ORF">EDD33_0438</name>
</gene>
<evidence type="ECO:0000259" key="6">
    <source>
        <dbReference type="Pfam" id="PF06271"/>
    </source>
</evidence>
<feature type="transmembrane region" description="Helical" evidence="5">
    <location>
        <begin position="75"/>
        <end position="95"/>
    </location>
</feature>
<keyword evidence="8" id="KW-1185">Reference proteome</keyword>
<dbReference type="PANTHER" id="PTHR38480:SF1">
    <property type="entry name" value="SLR0254 PROTEIN"/>
    <property type="match status" value="1"/>
</dbReference>
<protein>
    <submittedName>
        <fullName evidence="7">Putative RDD family membrane protein YckC</fullName>
    </submittedName>
</protein>
<dbReference type="GO" id="GO:0016020">
    <property type="term" value="C:membrane"/>
    <property type="evidence" value="ECO:0007669"/>
    <property type="project" value="UniProtKB-SubCell"/>
</dbReference>
<reference evidence="7 8" key="1">
    <citation type="submission" date="2018-11" db="EMBL/GenBank/DDBJ databases">
        <title>Sequencing the genomes of 1000 actinobacteria strains.</title>
        <authorList>
            <person name="Klenk H.-P."/>
        </authorList>
    </citation>
    <scope>NUCLEOTIDE SEQUENCE [LARGE SCALE GENOMIC DNA]</scope>
    <source>
        <strain evidence="7 8">DSM 12652</strain>
    </source>
</reference>
<dbReference type="EMBL" id="RKHO01000001">
    <property type="protein sequence ID" value="ROR89609.1"/>
    <property type="molecule type" value="Genomic_DNA"/>
</dbReference>
<comment type="caution">
    <text evidence="7">The sequence shown here is derived from an EMBL/GenBank/DDBJ whole genome shotgun (WGS) entry which is preliminary data.</text>
</comment>
<name>A0A3N2CQ45_9ACTN</name>
<organism evidence="7 8">
    <name type="scientific">Nocardioides aurantiacus</name>
    <dbReference type="NCBI Taxonomy" id="86796"/>
    <lineage>
        <taxon>Bacteria</taxon>
        <taxon>Bacillati</taxon>
        <taxon>Actinomycetota</taxon>
        <taxon>Actinomycetes</taxon>
        <taxon>Propionibacteriales</taxon>
        <taxon>Nocardioidaceae</taxon>
        <taxon>Nocardioides</taxon>
    </lineage>
</organism>
<dbReference type="RefSeq" id="WP_123388924.1">
    <property type="nucleotide sequence ID" value="NZ_RKHO01000001.1"/>
</dbReference>
<feature type="transmembrane region" description="Helical" evidence="5">
    <location>
        <begin position="45"/>
        <end position="68"/>
    </location>
</feature>
<feature type="domain" description="RDD" evidence="6">
    <location>
        <begin position="39"/>
        <end position="164"/>
    </location>
</feature>
<evidence type="ECO:0000256" key="3">
    <source>
        <dbReference type="ARBA" id="ARBA00022989"/>
    </source>
</evidence>